<evidence type="ECO:0000313" key="3">
    <source>
        <dbReference type="EMBL" id="RDI26182.1"/>
    </source>
</evidence>
<feature type="signal peptide" evidence="2">
    <location>
        <begin position="1"/>
        <end position="25"/>
    </location>
</feature>
<dbReference type="InterPro" id="IPR042100">
    <property type="entry name" value="Bug_dom1"/>
</dbReference>
<accession>A0A370FJN1</accession>
<reference evidence="3 4" key="1">
    <citation type="submission" date="2018-07" db="EMBL/GenBank/DDBJ databases">
        <title>Genomic Encyclopedia of Type Strains, Phase IV (KMG-IV): sequencing the most valuable type-strain genomes for metagenomic binning, comparative biology and taxonomic classification.</title>
        <authorList>
            <person name="Goeker M."/>
        </authorList>
    </citation>
    <scope>NUCLEOTIDE SEQUENCE [LARGE SCALE GENOMIC DNA]</scope>
    <source>
        <strain evidence="3 4">DSM 21352</strain>
    </source>
</reference>
<keyword evidence="4" id="KW-1185">Reference proteome</keyword>
<gene>
    <name evidence="3" type="ORF">DFR41_103339</name>
</gene>
<dbReference type="PANTHER" id="PTHR42928:SF5">
    <property type="entry name" value="BLR1237 PROTEIN"/>
    <property type="match status" value="1"/>
</dbReference>
<dbReference type="InterPro" id="IPR005064">
    <property type="entry name" value="BUG"/>
</dbReference>
<comment type="similarity">
    <text evidence="1">Belongs to the UPF0065 (bug) family.</text>
</comment>
<evidence type="ECO:0000256" key="1">
    <source>
        <dbReference type="ARBA" id="ARBA00006987"/>
    </source>
</evidence>
<dbReference type="CDD" id="cd13578">
    <property type="entry name" value="PBP2_Bug27"/>
    <property type="match status" value="1"/>
</dbReference>
<dbReference type="Gene3D" id="3.40.190.10">
    <property type="entry name" value="Periplasmic binding protein-like II"/>
    <property type="match status" value="1"/>
</dbReference>
<dbReference type="EMBL" id="QQAV01000003">
    <property type="protein sequence ID" value="RDI26182.1"/>
    <property type="molecule type" value="Genomic_DNA"/>
</dbReference>
<comment type="caution">
    <text evidence="3">The sequence shown here is derived from an EMBL/GenBank/DDBJ whole genome shotgun (WGS) entry which is preliminary data.</text>
</comment>
<protein>
    <submittedName>
        <fullName evidence="3">Tripartite-type tricarboxylate transporter receptor subunit TctC</fullName>
    </submittedName>
</protein>
<sequence length="324" mass="33022">MFKQLMAATLAAGLALAAPLASAQAAYPTKPIRLVVPFAPGGSADVVGRLIAEELRAGLGQPVVVDNRPGAGGNIAGDMVAKSPADGYTLLLAAAGPIAINPSLYGRMPYNPATDLAPVALLARDHQLMAVTPSVPARDVREFIAYAKVNPGKVSFGSPGNGTPAHLGGELFNQMAGTQMVHVPYKGSAPAMNDLISGQITVMIDNMPALLPQVQSGRLRALGVASPSRASGAPDIPTVAESGLPGFNVTAWKGLMAPAGTPRPIVAKLNEVAVAAVAKPEIRKRLVDLGAEPGGGSPEDFGALIAKDSRSWAALVKSTGARVD</sequence>
<dbReference type="PIRSF" id="PIRSF017082">
    <property type="entry name" value="YflP"/>
    <property type="match status" value="1"/>
</dbReference>
<keyword evidence="2" id="KW-0732">Signal</keyword>
<dbReference type="Proteomes" id="UP000255265">
    <property type="component" value="Unassembled WGS sequence"/>
</dbReference>
<dbReference type="PANTHER" id="PTHR42928">
    <property type="entry name" value="TRICARBOXYLATE-BINDING PROTEIN"/>
    <property type="match status" value="1"/>
</dbReference>
<organism evidence="3 4">
    <name type="scientific">Pseudacidovorax intermedius</name>
    <dbReference type="NCBI Taxonomy" id="433924"/>
    <lineage>
        <taxon>Bacteria</taxon>
        <taxon>Pseudomonadati</taxon>
        <taxon>Pseudomonadota</taxon>
        <taxon>Betaproteobacteria</taxon>
        <taxon>Burkholderiales</taxon>
        <taxon>Comamonadaceae</taxon>
        <taxon>Pseudacidovorax</taxon>
    </lineage>
</organism>
<dbReference type="Pfam" id="PF03401">
    <property type="entry name" value="TctC"/>
    <property type="match status" value="1"/>
</dbReference>
<feature type="chain" id="PRO_5016894092" evidence="2">
    <location>
        <begin position="26"/>
        <end position="324"/>
    </location>
</feature>
<evidence type="ECO:0000256" key="2">
    <source>
        <dbReference type="SAM" id="SignalP"/>
    </source>
</evidence>
<evidence type="ECO:0000313" key="4">
    <source>
        <dbReference type="Proteomes" id="UP000255265"/>
    </source>
</evidence>
<dbReference type="SUPFAM" id="SSF53850">
    <property type="entry name" value="Periplasmic binding protein-like II"/>
    <property type="match status" value="1"/>
</dbReference>
<proteinExistence type="inferred from homology"/>
<keyword evidence="3" id="KW-0675">Receptor</keyword>
<name>A0A370FJN1_9BURK</name>
<dbReference type="OrthoDB" id="8678477at2"/>
<dbReference type="Gene3D" id="3.40.190.150">
    <property type="entry name" value="Bordetella uptake gene, domain 1"/>
    <property type="match status" value="1"/>
</dbReference>
<dbReference type="RefSeq" id="WP_114802752.1">
    <property type="nucleotide sequence ID" value="NZ_QQAV01000003.1"/>
</dbReference>
<dbReference type="AlphaFoldDB" id="A0A370FJN1"/>